<comment type="function">
    <text evidence="1">Required for arbuscular mycorrhiza (AM) development during AM symbiosis with AM fungi (e.g. Glomeromycota intraradices).</text>
</comment>
<dbReference type="Gene3D" id="3.50.30.30">
    <property type="match status" value="1"/>
</dbReference>
<accession>A0AAW1YCE7</accession>
<dbReference type="SUPFAM" id="SSF52743">
    <property type="entry name" value="Subtilisin-like"/>
    <property type="match status" value="1"/>
</dbReference>
<feature type="active site" description="Charge relay system" evidence="12 13">
    <location>
        <position position="219"/>
    </location>
</feature>
<keyword evidence="4" id="KW-0052">Apoplast</keyword>
<feature type="domain" description="Subtilisin-like protease fibronectin type-III" evidence="19">
    <location>
        <begin position="663"/>
        <end position="768"/>
    </location>
</feature>
<keyword evidence="6 13" id="KW-0645">Protease</keyword>
<dbReference type="GO" id="GO:0004252">
    <property type="term" value="F:serine-type endopeptidase activity"/>
    <property type="evidence" value="ECO:0007669"/>
    <property type="project" value="UniProtKB-UniRule"/>
</dbReference>
<evidence type="ECO:0000256" key="8">
    <source>
        <dbReference type="ARBA" id="ARBA00022801"/>
    </source>
</evidence>
<protein>
    <recommendedName>
        <fullName evidence="22">Subtilisin-like protease SBT1.7</fullName>
    </recommendedName>
</protein>
<keyword evidence="21" id="KW-1185">Reference proteome</keyword>
<evidence type="ECO:0000256" key="11">
    <source>
        <dbReference type="ARBA" id="ARBA00023180"/>
    </source>
</evidence>
<dbReference type="GO" id="GO:0006508">
    <property type="term" value="P:proteolysis"/>
    <property type="evidence" value="ECO:0007669"/>
    <property type="project" value="UniProtKB-KW"/>
</dbReference>
<gene>
    <name evidence="20" type="ORF">M0R45_011884</name>
</gene>
<dbReference type="InterPro" id="IPR023828">
    <property type="entry name" value="Peptidase_S8_Ser-AS"/>
</dbReference>
<sequence length="772" mass="80751">MKMISNLVLRLLVVALIVLVAISHSHEVVADESQQVKKTYIIHMDKSQMPASFNDHVNWYDSSLKAVSDSADMLYTYKTVIHGYSTRLTAEEAEQLEKQSGILSVLPERRYELHTTRTPEFLGLGTGEAVFPAAGKVSEVIVGVVDTGVWPEHKSYDDTGLGPVPSGWKGTCQEGKNFNSSSCNRKLIGAAFFSNGYEAAFGPIDESAESKSPRDDDGHGTHTSTTAAGSSVSGASFLGYASGTARGMAPQARVATYKACWLGGCFGSDIVAAMDKAVEDGVNVLSLSIGGSQTTYYRDTVAIGAFSAAAHGILVSCSAGNGGPEAGSLSNVAPWITTVGAGTLDRDFPAYVTLGNDKKFRGISLYRGTALSSGLIPLVDARNASTSSGDLCSPDSLIPAKVAGKIVVCDRGGTPRVQKSLVVKKAGGLGMILANTEMYGEELVADPYPSPAAAVGQKAGDAIKSYIASDSNPTAAIALGETELGVQPSPVVAAFSSRGPNFITPQVLKPDLIAPGMNILAGWSGAVGPSGLAEDKRRVSFNIISGTSMSCPHVSGLAALIKAAHMDWSPAAIKSALMTTSYSKYSNGETIKDVSTGSSATPFDYGAGHVDPVAALDPGLVYDLAVEDYLSFLCALDYTASQIKQTTKRDFTCDSSKKYSLGDLNYPSFAVDLETSSGKGGGSGASTTLKYTRTLTNVGTPGTYKVSVETPIPSVKISVEPESLSFSEAYEKKTYTVTFVASSAPSGTASFGRLEWSDGKHIVGSPIAFTWT</sequence>
<evidence type="ECO:0000256" key="7">
    <source>
        <dbReference type="ARBA" id="ARBA00022729"/>
    </source>
</evidence>
<dbReference type="GO" id="GO:0009609">
    <property type="term" value="P:response to symbiotic bacterium"/>
    <property type="evidence" value="ECO:0007669"/>
    <property type="project" value="UniProtKB-ARBA"/>
</dbReference>
<dbReference type="Proteomes" id="UP001457282">
    <property type="component" value="Unassembled WGS sequence"/>
</dbReference>
<dbReference type="InterPro" id="IPR010259">
    <property type="entry name" value="S8pro/Inhibitor_I9"/>
</dbReference>
<dbReference type="InterPro" id="IPR000209">
    <property type="entry name" value="Peptidase_S8/S53_dom"/>
</dbReference>
<feature type="active site" description="Charge relay system" evidence="12 13">
    <location>
        <position position="146"/>
    </location>
</feature>
<dbReference type="CDD" id="cd04852">
    <property type="entry name" value="Peptidases_S8_3"/>
    <property type="match status" value="1"/>
</dbReference>
<dbReference type="GO" id="GO:0048046">
    <property type="term" value="C:apoplast"/>
    <property type="evidence" value="ECO:0007669"/>
    <property type="project" value="UniProtKB-SubCell"/>
</dbReference>
<dbReference type="FunFam" id="3.30.70.80:FF:000003">
    <property type="entry name" value="Subtilisin-like protease SBT1.9"/>
    <property type="match status" value="1"/>
</dbReference>
<dbReference type="InterPro" id="IPR037045">
    <property type="entry name" value="S8pro/Inhibitor_I9_sf"/>
</dbReference>
<evidence type="ECO:0000313" key="21">
    <source>
        <dbReference type="Proteomes" id="UP001457282"/>
    </source>
</evidence>
<evidence type="ECO:0000256" key="9">
    <source>
        <dbReference type="ARBA" id="ARBA00022825"/>
    </source>
</evidence>
<dbReference type="FunFam" id="2.60.40.2310:FF:000001">
    <property type="entry name" value="Subtilisin-like protease SBT1.5"/>
    <property type="match status" value="1"/>
</dbReference>
<dbReference type="InterPro" id="IPR036852">
    <property type="entry name" value="Peptidase_S8/S53_dom_sf"/>
</dbReference>
<evidence type="ECO:0000259" key="16">
    <source>
        <dbReference type="Pfam" id="PF00082"/>
    </source>
</evidence>
<evidence type="ECO:0000256" key="12">
    <source>
        <dbReference type="PIRSR" id="PIRSR615500-1"/>
    </source>
</evidence>
<evidence type="ECO:0000256" key="15">
    <source>
        <dbReference type="SAM" id="SignalP"/>
    </source>
</evidence>
<evidence type="ECO:0000256" key="2">
    <source>
        <dbReference type="ARBA" id="ARBA00004271"/>
    </source>
</evidence>
<keyword evidence="11" id="KW-0325">Glycoprotein</keyword>
<dbReference type="Pfam" id="PF17766">
    <property type="entry name" value="fn3_6"/>
    <property type="match status" value="1"/>
</dbReference>
<dbReference type="InterPro" id="IPR003137">
    <property type="entry name" value="PA_domain"/>
</dbReference>
<feature type="compositionally biased region" description="Basic and acidic residues" evidence="14">
    <location>
        <begin position="208"/>
        <end position="220"/>
    </location>
</feature>
<reference evidence="20 21" key="1">
    <citation type="journal article" date="2023" name="G3 (Bethesda)">
        <title>A chromosome-length genome assembly and annotation of blackberry (Rubus argutus, cv. 'Hillquist').</title>
        <authorList>
            <person name="Bruna T."/>
            <person name="Aryal R."/>
            <person name="Dudchenko O."/>
            <person name="Sargent D.J."/>
            <person name="Mead D."/>
            <person name="Buti M."/>
            <person name="Cavallini A."/>
            <person name="Hytonen T."/>
            <person name="Andres J."/>
            <person name="Pham M."/>
            <person name="Weisz D."/>
            <person name="Mascagni F."/>
            <person name="Usai G."/>
            <person name="Natali L."/>
            <person name="Bassil N."/>
            <person name="Fernandez G.E."/>
            <person name="Lomsadze A."/>
            <person name="Armour M."/>
            <person name="Olukolu B."/>
            <person name="Poorten T."/>
            <person name="Britton C."/>
            <person name="Davik J."/>
            <person name="Ashrafi H."/>
            <person name="Aiden E.L."/>
            <person name="Borodovsky M."/>
            <person name="Worthington M."/>
        </authorList>
    </citation>
    <scope>NUCLEOTIDE SEQUENCE [LARGE SCALE GENOMIC DNA]</scope>
    <source>
        <strain evidence="20">PI 553951</strain>
    </source>
</reference>
<dbReference type="CDD" id="cd02120">
    <property type="entry name" value="PA_subtilisin_like"/>
    <property type="match status" value="1"/>
</dbReference>
<keyword evidence="7 15" id="KW-0732">Signal</keyword>
<evidence type="ECO:0000256" key="4">
    <source>
        <dbReference type="ARBA" id="ARBA00022523"/>
    </source>
</evidence>
<feature type="signal peptide" evidence="15">
    <location>
        <begin position="1"/>
        <end position="25"/>
    </location>
</feature>
<dbReference type="GO" id="GO:0009610">
    <property type="term" value="P:response to symbiotic fungus"/>
    <property type="evidence" value="ECO:0007669"/>
    <property type="project" value="UniProtKB-ARBA"/>
</dbReference>
<dbReference type="Gene3D" id="3.40.50.200">
    <property type="entry name" value="Peptidase S8/S53 domain"/>
    <property type="match status" value="1"/>
</dbReference>
<evidence type="ECO:0000259" key="18">
    <source>
        <dbReference type="Pfam" id="PF05922"/>
    </source>
</evidence>
<dbReference type="PRINTS" id="PR00723">
    <property type="entry name" value="SUBTILISIN"/>
</dbReference>
<keyword evidence="10" id="KW-0865">Zymogen</keyword>
<dbReference type="Pfam" id="PF05922">
    <property type="entry name" value="Inhibitor_I9"/>
    <property type="match status" value="1"/>
</dbReference>
<dbReference type="InterPro" id="IPR034197">
    <property type="entry name" value="Peptidases_S8_3"/>
</dbReference>
<evidence type="ECO:0000256" key="3">
    <source>
        <dbReference type="ARBA" id="ARBA00011073"/>
    </source>
</evidence>
<dbReference type="AlphaFoldDB" id="A0AAW1YCE7"/>
<evidence type="ECO:0000259" key="19">
    <source>
        <dbReference type="Pfam" id="PF17766"/>
    </source>
</evidence>
<comment type="similarity">
    <text evidence="3 13">Belongs to the peptidase S8 family.</text>
</comment>
<dbReference type="Gene3D" id="3.30.70.80">
    <property type="entry name" value="Peptidase S8 propeptide/proteinase inhibitor I9"/>
    <property type="match status" value="1"/>
</dbReference>
<evidence type="ECO:0000256" key="14">
    <source>
        <dbReference type="SAM" id="MobiDB-lite"/>
    </source>
</evidence>
<dbReference type="Pfam" id="PF02225">
    <property type="entry name" value="PA"/>
    <property type="match status" value="1"/>
</dbReference>
<keyword evidence="5" id="KW-0964">Secreted</keyword>
<evidence type="ECO:0000256" key="5">
    <source>
        <dbReference type="ARBA" id="ARBA00022525"/>
    </source>
</evidence>
<comment type="subcellular location">
    <subcellularLocation>
        <location evidence="2">Secreted</location>
        <location evidence="2">Extracellular space</location>
        <location evidence="2">Apoplast</location>
    </subcellularLocation>
</comment>
<dbReference type="FunFam" id="3.50.30.30:FF:000005">
    <property type="entry name" value="subtilisin-like protease SBT1.5"/>
    <property type="match status" value="1"/>
</dbReference>
<dbReference type="GO" id="GO:0048731">
    <property type="term" value="P:system development"/>
    <property type="evidence" value="ECO:0007669"/>
    <property type="project" value="UniProtKB-ARBA"/>
</dbReference>
<dbReference type="InterPro" id="IPR041469">
    <property type="entry name" value="Subtilisin-like_FN3"/>
</dbReference>
<evidence type="ECO:0000256" key="6">
    <source>
        <dbReference type="ARBA" id="ARBA00022670"/>
    </source>
</evidence>
<evidence type="ECO:0000256" key="13">
    <source>
        <dbReference type="PROSITE-ProRule" id="PRU01240"/>
    </source>
</evidence>
<evidence type="ECO:0008006" key="22">
    <source>
        <dbReference type="Google" id="ProtNLM"/>
    </source>
</evidence>
<comment type="caution">
    <text evidence="20">The sequence shown here is derived from an EMBL/GenBank/DDBJ whole genome shotgun (WGS) entry which is preliminary data.</text>
</comment>
<dbReference type="Pfam" id="PF00082">
    <property type="entry name" value="Peptidase_S8"/>
    <property type="match status" value="1"/>
</dbReference>
<dbReference type="PROSITE" id="PS00138">
    <property type="entry name" value="SUBTILASE_SER"/>
    <property type="match status" value="1"/>
</dbReference>
<feature type="domain" description="Peptidase S8/S53" evidence="16">
    <location>
        <begin position="139"/>
        <end position="608"/>
    </location>
</feature>
<feature type="domain" description="PA" evidence="17">
    <location>
        <begin position="377"/>
        <end position="463"/>
    </location>
</feature>
<dbReference type="FunFam" id="3.40.50.200:FF:000006">
    <property type="entry name" value="Subtilisin-like protease SBT1.5"/>
    <property type="match status" value="1"/>
</dbReference>
<dbReference type="PROSITE" id="PS51892">
    <property type="entry name" value="SUBTILASE"/>
    <property type="match status" value="1"/>
</dbReference>
<name>A0AAW1YCE7_RUBAR</name>
<evidence type="ECO:0000259" key="17">
    <source>
        <dbReference type="Pfam" id="PF02225"/>
    </source>
</evidence>
<organism evidence="20 21">
    <name type="scientific">Rubus argutus</name>
    <name type="common">Southern blackberry</name>
    <dbReference type="NCBI Taxonomy" id="59490"/>
    <lineage>
        <taxon>Eukaryota</taxon>
        <taxon>Viridiplantae</taxon>
        <taxon>Streptophyta</taxon>
        <taxon>Embryophyta</taxon>
        <taxon>Tracheophyta</taxon>
        <taxon>Spermatophyta</taxon>
        <taxon>Magnoliopsida</taxon>
        <taxon>eudicotyledons</taxon>
        <taxon>Gunneridae</taxon>
        <taxon>Pentapetalae</taxon>
        <taxon>rosids</taxon>
        <taxon>fabids</taxon>
        <taxon>Rosales</taxon>
        <taxon>Rosaceae</taxon>
        <taxon>Rosoideae</taxon>
        <taxon>Rosoideae incertae sedis</taxon>
        <taxon>Rubus</taxon>
    </lineage>
</organism>
<dbReference type="PANTHER" id="PTHR10795">
    <property type="entry name" value="PROPROTEIN CONVERTASE SUBTILISIN/KEXIN"/>
    <property type="match status" value="1"/>
</dbReference>
<keyword evidence="9 13" id="KW-0720">Serine protease</keyword>
<evidence type="ECO:0000256" key="10">
    <source>
        <dbReference type="ARBA" id="ARBA00023145"/>
    </source>
</evidence>
<dbReference type="InterPro" id="IPR015500">
    <property type="entry name" value="Peptidase_S8_subtilisin-rel"/>
</dbReference>
<feature type="chain" id="PRO_5043665651" description="Subtilisin-like protease SBT1.7" evidence="15">
    <location>
        <begin position="26"/>
        <end position="772"/>
    </location>
</feature>
<dbReference type="EMBL" id="JBEDUW010000002">
    <property type="protein sequence ID" value="KAK9946417.1"/>
    <property type="molecule type" value="Genomic_DNA"/>
</dbReference>
<keyword evidence="8 13" id="KW-0378">Hydrolase</keyword>
<evidence type="ECO:0000313" key="20">
    <source>
        <dbReference type="EMBL" id="KAK9946417.1"/>
    </source>
</evidence>
<dbReference type="SUPFAM" id="SSF52025">
    <property type="entry name" value="PA domain"/>
    <property type="match status" value="1"/>
</dbReference>
<evidence type="ECO:0000256" key="1">
    <source>
        <dbReference type="ARBA" id="ARBA00002076"/>
    </source>
</evidence>
<feature type="active site" description="Charge relay system" evidence="12 13">
    <location>
        <position position="548"/>
    </location>
</feature>
<feature type="domain" description="Inhibitor I9" evidence="18">
    <location>
        <begin position="39"/>
        <end position="114"/>
    </location>
</feature>
<proteinExistence type="inferred from homology"/>
<dbReference type="Gene3D" id="2.60.40.2310">
    <property type="match status" value="1"/>
</dbReference>
<dbReference type="InterPro" id="IPR045051">
    <property type="entry name" value="SBT"/>
</dbReference>
<dbReference type="InterPro" id="IPR046450">
    <property type="entry name" value="PA_dom_sf"/>
</dbReference>
<feature type="region of interest" description="Disordered" evidence="14">
    <location>
        <begin position="206"/>
        <end position="229"/>
    </location>
</feature>